<evidence type="ECO:0000256" key="1">
    <source>
        <dbReference type="ARBA" id="ARBA00004141"/>
    </source>
</evidence>
<dbReference type="RefSeq" id="WP_139375834.1">
    <property type="nucleotide sequence ID" value="NZ_FUYP01000026.1"/>
</dbReference>
<feature type="transmembrane region" description="Helical" evidence="13">
    <location>
        <begin position="89"/>
        <end position="110"/>
    </location>
</feature>
<evidence type="ECO:0000256" key="13">
    <source>
        <dbReference type="SAM" id="Phobius"/>
    </source>
</evidence>
<accession>A0A1T5EXH6</accession>
<reference evidence="16" key="1">
    <citation type="submission" date="2017-02" db="EMBL/GenBank/DDBJ databases">
        <authorList>
            <person name="Varghese N."/>
            <person name="Submissions S."/>
        </authorList>
    </citation>
    <scope>NUCLEOTIDE SEQUENCE [LARGE SCALE GENOMIC DNA]</scope>
    <source>
        <strain evidence="16">R11H</strain>
    </source>
</reference>
<evidence type="ECO:0000256" key="3">
    <source>
        <dbReference type="ARBA" id="ARBA00022516"/>
    </source>
</evidence>
<evidence type="ECO:0000256" key="9">
    <source>
        <dbReference type="ARBA" id="ARBA00023098"/>
    </source>
</evidence>
<organism evidence="15 16">
    <name type="scientific">Sphingopyxis flava</name>
    <dbReference type="NCBI Taxonomy" id="1507287"/>
    <lineage>
        <taxon>Bacteria</taxon>
        <taxon>Pseudomonadati</taxon>
        <taxon>Pseudomonadota</taxon>
        <taxon>Alphaproteobacteria</taxon>
        <taxon>Sphingomonadales</taxon>
        <taxon>Sphingomonadaceae</taxon>
        <taxon>Sphingopyxis</taxon>
    </lineage>
</organism>
<evidence type="ECO:0000256" key="10">
    <source>
        <dbReference type="ARBA" id="ARBA00023136"/>
    </source>
</evidence>
<evidence type="ECO:0000256" key="11">
    <source>
        <dbReference type="ARBA" id="ARBA00023160"/>
    </source>
</evidence>
<dbReference type="OrthoDB" id="19906at2"/>
<dbReference type="CDD" id="cd03505">
    <property type="entry name" value="Delta9-FADS-like"/>
    <property type="match status" value="1"/>
</dbReference>
<sequence length="319" mass="36114">MRSDEDPHGVNYLIDEDGPDPVPGHVRLDYPSIVWNGGMAAATIIAGPFFFAPSAAALFLATTGAALLLGHSVGYHRMMIHGSFKAPRWLTRTLVWLGAYVGMAGPYGIIRAHDTRDWAQRQPNCHPFLRHGTTMLRDAWWQIYCRLELERPPRFDFRELDRDPFYRRLEASWRWQQLPVALLFYAIGGWAWVVWGVAARIAVVNHGHWLVGHLAHNRGPQRWTIDAHGVQAFDVPWAAIPTMGEAWHNNHHAYPGSARIGLDPCQSDWGYAFIRLCERFGLVWDVRTPTTMGVRPGLTEVPRQEPGFAAHSRDGHAHT</sequence>
<evidence type="ECO:0000313" key="16">
    <source>
        <dbReference type="Proteomes" id="UP000190044"/>
    </source>
</evidence>
<keyword evidence="10 13" id="KW-0472">Membrane</keyword>
<evidence type="ECO:0000256" key="4">
    <source>
        <dbReference type="ARBA" id="ARBA00022692"/>
    </source>
</evidence>
<evidence type="ECO:0000256" key="8">
    <source>
        <dbReference type="ARBA" id="ARBA00023004"/>
    </source>
</evidence>
<keyword evidence="9" id="KW-0443">Lipid metabolism</keyword>
<feature type="transmembrane region" description="Helical" evidence="13">
    <location>
        <begin position="39"/>
        <end position="69"/>
    </location>
</feature>
<evidence type="ECO:0000256" key="7">
    <source>
        <dbReference type="ARBA" id="ARBA00023002"/>
    </source>
</evidence>
<keyword evidence="4 13" id="KW-0812">Transmembrane</keyword>
<dbReference type="EMBL" id="FUYP01000026">
    <property type="protein sequence ID" value="SKB88626.1"/>
    <property type="molecule type" value="Genomic_DNA"/>
</dbReference>
<keyword evidence="11" id="KW-0275">Fatty acid biosynthesis</keyword>
<gene>
    <name evidence="15" type="ORF">SAMN06295937_10268</name>
</gene>
<keyword evidence="6 13" id="KW-1133">Transmembrane helix</keyword>
<dbReference type="AlphaFoldDB" id="A0A1T5EXH6"/>
<dbReference type="GO" id="GO:0006633">
    <property type="term" value="P:fatty acid biosynthetic process"/>
    <property type="evidence" value="ECO:0007669"/>
    <property type="project" value="UniProtKB-KW"/>
</dbReference>
<dbReference type="PANTHER" id="PTHR11351">
    <property type="entry name" value="ACYL-COA DESATURASE"/>
    <property type="match status" value="1"/>
</dbReference>
<feature type="domain" description="Fatty acid desaturase" evidence="14">
    <location>
        <begin position="59"/>
        <end position="256"/>
    </location>
</feature>
<keyword evidence="8" id="KW-0408">Iron</keyword>
<dbReference type="PANTHER" id="PTHR11351:SF31">
    <property type="entry name" value="DESATURASE 1, ISOFORM A-RELATED"/>
    <property type="match status" value="1"/>
</dbReference>
<keyword evidence="3" id="KW-0444">Lipid biosynthesis</keyword>
<evidence type="ECO:0000256" key="5">
    <source>
        <dbReference type="ARBA" id="ARBA00022832"/>
    </source>
</evidence>
<comment type="subcellular location">
    <subcellularLocation>
        <location evidence="1">Membrane</location>
        <topology evidence="1">Multi-pass membrane protein</topology>
    </subcellularLocation>
</comment>
<protein>
    <submittedName>
        <fullName evidence="15">Stearoyl-CoA desaturase (Delta-9 desaturase)</fullName>
    </submittedName>
</protein>
<proteinExistence type="inferred from homology"/>
<dbReference type="Proteomes" id="UP000190044">
    <property type="component" value="Unassembled WGS sequence"/>
</dbReference>
<dbReference type="Pfam" id="PF00487">
    <property type="entry name" value="FA_desaturase"/>
    <property type="match status" value="1"/>
</dbReference>
<dbReference type="GO" id="GO:0016717">
    <property type="term" value="F:oxidoreductase activity, acting on paired donors, with oxidation of a pair of donors resulting in the reduction of molecular oxygen to two molecules of water"/>
    <property type="evidence" value="ECO:0007669"/>
    <property type="project" value="InterPro"/>
</dbReference>
<dbReference type="InterPro" id="IPR015876">
    <property type="entry name" value="Acyl-CoA_DS"/>
</dbReference>
<keyword evidence="5" id="KW-0276">Fatty acid metabolism</keyword>
<dbReference type="InterPro" id="IPR005804">
    <property type="entry name" value="FA_desaturase_dom"/>
</dbReference>
<evidence type="ECO:0000256" key="6">
    <source>
        <dbReference type="ARBA" id="ARBA00022989"/>
    </source>
</evidence>
<evidence type="ECO:0000256" key="2">
    <source>
        <dbReference type="ARBA" id="ARBA00008749"/>
    </source>
</evidence>
<evidence type="ECO:0000313" key="15">
    <source>
        <dbReference type="EMBL" id="SKB88626.1"/>
    </source>
</evidence>
<evidence type="ECO:0000256" key="12">
    <source>
        <dbReference type="SAM" id="MobiDB-lite"/>
    </source>
</evidence>
<dbReference type="GO" id="GO:0016020">
    <property type="term" value="C:membrane"/>
    <property type="evidence" value="ECO:0007669"/>
    <property type="project" value="UniProtKB-SubCell"/>
</dbReference>
<name>A0A1T5EXH6_9SPHN</name>
<evidence type="ECO:0000259" key="14">
    <source>
        <dbReference type="Pfam" id="PF00487"/>
    </source>
</evidence>
<feature type="transmembrane region" description="Helical" evidence="13">
    <location>
        <begin position="182"/>
        <end position="203"/>
    </location>
</feature>
<comment type="similarity">
    <text evidence="2">Belongs to the fatty acid desaturase type 2 family.</text>
</comment>
<keyword evidence="7" id="KW-0560">Oxidoreductase</keyword>
<keyword evidence="16" id="KW-1185">Reference proteome</keyword>
<feature type="region of interest" description="Disordered" evidence="12">
    <location>
        <begin position="295"/>
        <end position="319"/>
    </location>
</feature>